<gene>
    <name evidence="4" type="ORF">QR46_0118</name>
</gene>
<feature type="compositionally biased region" description="Basic and acidic residues" evidence="3">
    <location>
        <begin position="783"/>
        <end position="803"/>
    </location>
</feature>
<feature type="coiled-coil region" evidence="2">
    <location>
        <begin position="28"/>
        <end position="257"/>
    </location>
</feature>
<sequence>MALSMHHVGSMDKVHHLNSRIITLTATVTSLQNANGQSQQTIERLSRELQAARTQISELKTELQENEDLMYTGSRTCERLSSEIARVRGENARLQDELAEAKRQASVALHEKSQNENLLASTVMHLHTKLQDAEKTEALLSNSIASLQSQPSVQLQQAQALFEKCCALEGENARLKEVARRYESAAQELQAQLSVMSSDRVKLEFEYRTVQKQKELLAVNLKELQSRAMHLMTKASVLELEAQNKQLQMQMDSATEISATQDGPRPLSAASEGVFGVLSIRPDEPSTDLPPRAGSTLSVRRGASQPLVAYEEENKRLQEIVESLSAKVSQLSECSTQAQQALAESTRLREELRERDLLISELRSQSPVSVQHNAPVVTAVIPTGPTEELQILNEKYVSEIVDLRKTLQEKEAEESRLRDQSNQLASDLSELQSKMASQPSQSSDHLITKIETLSADNATLRATLDRVEEEKASLATDRTRLKRRVNELVAYSKKIRSILQSIHGKLMYAGSKGYLYREEIDALVMEISGAFMDKVSLQEAALTASETNTPTLSGASQRRASIVSANQSPPKIPPRSERSRRPSDSEHAEHGPSITDSLMEPIVLQAPGPKSLARSTGPRKKDSEDESRVTPRSGNILAESNYKRITSSVEKRAHTSYVRRPNEFEEYYGKSDPAELSGPGSGHRHENPALRSFSSFSVFPDRGFSKTINPMLHPATSLMDQKTESPVCIQQTLPKQKTPERSMSSTDLAASIGRRRPLISVESPDLEIQYEDPKKALVVINDPVHDMHSEEPDKGMSEDHLQNPDDDDGYVSRVDSYTGPTNESMELEDFNDEDATEGSTIIPDSANSGELDISLAHAISTASNPSHAAQNATLGSYFEEELHIDERVQNATVSRTPESLALHLQQAREPEELVGSLTFSKLGDGTPARPTNATTLAAETILDKDINQSSVSVAHTSPEHSFTESGLARPQVSVPDDSSDTFDFGKLGVQGLSIPEQTKASPLRKQEIAQQNLSYDSGEDSLTNSNILKRATTKSEPACNLNDINRLSPPKASPSSFAQKLPPSGRASNAPAYDLPNPTPYDRSAPMTDVDLNYYSDSCSGQGPGLGDPQLSNQQHSQQPSGRKIIPPDDLLDEFIDSPEVTIKPSTAPQLDDLQDLDPDSYYFLEDKSMTQKTTAGRKLEKWELDFVEEKKPAGRVEGGMADSTLDYLANMSGFEMDFYDSKQFEGGASLDRSAQGGALGEGLASRSLSIGVGNAINEPLSTFNELDIDL</sequence>
<dbReference type="PANTHER" id="PTHR32083:SF0">
    <property type="entry name" value="CILIA AND FLAGELLA-ASSOCIATED PROTEIN 58"/>
    <property type="match status" value="1"/>
</dbReference>
<feature type="coiled-coil region" evidence="2">
    <location>
        <begin position="307"/>
        <end position="355"/>
    </location>
</feature>
<dbReference type="PANTHER" id="PTHR32083">
    <property type="entry name" value="CILIA AND FLAGELLA-ASSOCIATED PROTEIN 58-RELATED"/>
    <property type="match status" value="1"/>
</dbReference>
<feature type="region of interest" description="Disordered" evidence="3">
    <location>
        <begin position="281"/>
        <end position="301"/>
    </location>
</feature>
<feature type="region of interest" description="Disordered" evidence="3">
    <location>
        <begin position="732"/>
        <end position="751"/>
    </location>
</feature>
<keyword evidence="1 2" id="KW-0175">Coiled coil</keyword>
<comment type="caution">
    <text evidence="4">The sequence shown here is derived from an EMBL/GenBank/DDBJ whole genome shotgun (WGS) entry which is preliminary data.</text>
</comment>
<protein>
    <submittedName>
        <fullName evidence="4">Transporter</fullName>
    </submittedName>
</protein>
<feature type="compositionally biased region" description="Basic and acidic residues" evidence="3">
    <location>
        <begin position="660"/>
        <end position="673"/>
    </location>
</feature>
<feature type="compositionally biased region" description="Basic and acidic residues" evidence="3">
    <location>
        <begin position="619"/>
        <end position="629"/>
    </location>
</feature>
<feature type="compositionally biased region" description="Polar residues" evidence="3">
    <location>
        <begin position="544"/>
        <end position="567"/>
    </location>
</feature>
<evidence type="ECO:0000256" key="3">
    <source>
        <dbReference type="SAM" id="MobiDB-lite"/>
    </source>
</evidence>
<evidence type="ECO:0000313" key="4">
    <source>
        <dbReference type="EMBL" id="KWX15800.1"/>
    </source>
</evidence>
<proteinExistence type="predicted"/>
<accession>A0A132P0D5</accession>
<evidence type="ECO:0000313" key="5">
    <source>
        <dbReference type="Proteomes" id="UP000070089"/>
    </source>
</evidence>
<feature type="compositionally biased region" description="Acidic residues" evidence="3">
    <location>
        <begin position="825"/>
        <end position="836"/>
    </location>
</feature>
<feature type="region of interest" description="Disordered" evidence="3">
    <location>
        <begin position="781"/>
        <end position="846"/>
    </location>
</feature>
<dbReference type="AlphaFoldDB" id="A0A132P0D5"/>
<evidence type="ECO:0000256" key="2">
    <source>
        <dbReference type="SAM" id="Coils"/>
    </source>
</evidence>
<feature type="region of interest" description="Disordered" evidence="3">
    <location>
        <begin position="544"/>
        <end position="689"/>
    </location>
</feature>
<organism evidence="4 5">
    <name type="scientific">Giardia duodenalis assemblage B</name>
    <dbReference type="NCBI Taxonomy" id="1394984"/>
    <lineage>
        <taxon>Eukaryota</taxon>
        <taxon>Metamonada</taxon>
        <taxon>Diplomonadida</taxon>
        <taxon>Hexamitidae</taxon>
        <taxon>Giardiinae</taxon>
        <taxon>Giardia</taxon>
    </lineage>
</organism>
<feature type="region of interest" description="Disordered" evidence="3">
    <location>
        <begin position="1039"/>
        <end position="1130"/>
    </location>
</feature>
<evidence type="ECO:0000256" key="1">
    <source>
        <dbReference type="ARBA" id="ARBA00023054"/>
    </source>
</evidence>
<dbReference type="GO" id="GO:0005856">
    <property type="term" value="C:cytoskeleton"/>
    <property type="evidence" value="ECO:0007669"/>
    <property type="project" value="TreeGrafter"/>
</dbReference>
<name>A0A132P0D5_GIAIN</name>
<feature type="compositionally biased region" description="Polar residues" evidence="3">
    <location>
        <begin position="1110"/>
        <end position="1121"/>
    </location>
</feature>
<dbReference type="VEuPathDB" id="GiardiaDB:QR46_0118"/>
<feature type="compositionally biased region" description="Basic and acidic residues" evidence="3">
    <location>
        <begin position="574"/>
        <end position="590"/>
    </location>
</feature>
<dbReference type="EMBL" id="JXTI01000002">
    <property type="protein sequence ID" value="KWX15800.1"/>
    <property type="molecule type" value="Genomic_DNA"/>
</dbReference>
<reference evidence="4 5" key="1">
    <citation type="journal article" date="2015" name="Mol. Biochem. Parasitol.">
        <title>Identification of polymorphic genes for use in assemblage B genotyping assays through comparative genomics of multiple assemblage B Giardia duodenalis isolates.</title>
        <authorList>
            <person name="Wielinga C."/>
            <person name="Thompson R.C."/>
            <person name="Monis P."/>
            <person name="Ryan U."/>
        </authorList>
    </citation>
    <scope>NUCLEOTIDE SEQUENCE [LARGE SCALE GENOMIC DNA]</scope>
    <source>
        <strain evidence="4 5">BAH15c1</strain>
    </source>
</reference>
<dbReference type="OrthoDB" id="10322753at2759"/>
<feature type="compositionally biased region" description="Polar residues" evidence="3">
    <location>
        <begin position="732"/>
        <end position="748"/>
    </location>
</feature>
<feature type="region of interest" description="Disordered" evidence="3">
    <location>
        <begin position="953"/>
        <end position="979"/>
    </location>
</feature>
<feature type="coiled-coil region" evidence="2">
    <location>
        <begin position="393"/>
        <end position="484"/>
    </location>
</feature>
<dbReference type="Proteomes" id="UP000070089">
    <property type="component" value="Unassembled WGS sequence"/>
</dbReference>